<dbReference type="STRING" id="59895.A0A103XWE5"/>
<proteinExistence type="predicted"/>
<dbReference type="Pfam" id="PF03140">
    <property type="entry name" value="DUF247"/>
    <property type="match status" value="3"/>
</dbReference>
<dbReference type="Proteomes" id="UP000243975">
    <property type="component" value="Unassembled WGS sequence"/>
</dbReference>
<keyword evidence="1" id="KW-0812">Transmembrane</keyword>
<keyword evidence="3" id="KW-1185">Reference proteome</keyword>
<evidence type="ECO:0000313" key="2">
    <source>
        <dbReference type="EMBL" id="KVH98056.1"/>
    </source>
</evidence>
<dbReference type="InterPro" id="IPR004158">
    <property type="entry name" value="DUF247_pln"/>
</dbReference>
<feature type="transmembrane region" description="Helical" evidence="1">
    <location>
        <begin position="1615"/>
        <end position="1637"/>
    </location>
</feature>
<protein>
    <submittedName>
        <fullName evidence="2">Uncharacterized protein</fullName>
    </submittedName>
</protein>
<comment type="caution">
    <text evidence="2">The sequence shown here is derived from an EMBL/GenBank/DDBJ whole genome shotgun (WGS) entry which is preliminary data.</text>
</comment>
<dbReference type="EMBL" id="LEKV01003811">
    <property type="protein sequence ID" value="KVH98056.1"/>
    <property type="molecule type" value="Genomic_DNA"/>
</dbReference>
<dbReference type="OMA" id="GKFMTKY"/>
<evidence type="ECO:0000313" key="3">
    <source>
        <dbReference type="Proteomes" id="UP000243975"/>
    </source>
</evidence>
<sequence length="1661" mass="190774">MDSSSWSFSTSYSLSRPDLDLSKWINSLRKSMEDDDEETANTEVCIFTVPKTLLDTDPDSYIPEQVALGPFHQWRHNVYDMQKYKLAAARKAQSRRNIKFERIVEVMKENDEARIRACYHKFLDMDGDTLAWMMAVDMAFLLEFLQVYYMREEGGGRSMDIGSILSSVVDVAGKKLSHMAILRDVVKLENQIPLFLIKTTMEHDRTSDKPAAETLQIMLMGLYHELSPFQYQHQSPCVDVDDCDHLLDFLYHMTVPNDKELGIFTDVCDQTTIDFGATGEKDGDAGENESFAKPTHLKQFLDYMWKIIKNANLGFFRLVKKITFSRPIMLVMKLPWKIISRLPILKLFKEPIENMLANLQGETKEKPEDENNASNPPLIEEITIPSVTEMAKAGILFSPVNGTISDIRFNEKTSTLYLPVVHLDVNTEVYMRNLVAYEACVASGPLIMARYTELMNGIIDTKEDAKILMDCKIVYNHLKSEKEVADLWNGMSKCVKMTKVPFMDKVIEEVNKRYDRTWRVKLGKFMTKYVFGSWKFLTLLAAMSLLFLSTVQTFCSVYSCARAFRQLPELEEPQPDLDLSKWIDSLRKTMEDDDEETTNTDVCIFTVPKILLDTDPDSYIPEQVALGPFHQWRHHVYNMQKYKLAAARKTQKRRNVKFEQIVEVLKEDDEARIRACYHKFLDMDGDTLAWMMAVDMVYYMRKEGGGWSMDIGSRLASVVDVSGKKLSHTAILRDVVKLENQIPLFLIKTMMEHDRISDKSAEETLRIMLMALHDELSPFQYQHQPPCVAIDDCDHLLDFLYHMTVPNDKELGTSMDDVHLATINIDATGERDGDAGENESFAKPTHFKQFLGSIWKIIKNAIFGFLRIVKKIISSRLIILVVKLPWMIISRLPVLKHFKEPVENILANLQGETTENPEEETNELNPPLIEQITIPSVTKMAKAGFFFSPVNGKISEIRFNEKTSTLYLPVVHLDVNTEVYLRNLVAYEACVASGPLVMARYTELMNGIIDTKEDAKVLMDCKIVFNHLKSEKEVADLWNGMSKCVKMTKVPFLDKVIEEVNKRYNRTWRVKLGKFMTKYVFGSWKFLTLLAAVFLLFLSTVQTICSVYSCNRVLQHLDLSKWISSLKKTMEDDDEETNDTDVCIFTVPKTLLDTDPDSYIPEQVAFGPFHQLSQQVYDMQKYKLAAARKVQKRRNVKFQVIVEAMMKKDEARIRACYHKFLDMDGHNLAWMMAVDMAFLLEFLQVYYMREEGGGRSMDISSRLASVVDISGKKLSHVAILRDVVKLENQIPLFLIKTMMEDDRTFEKPAAETLRIMLMGLYHELSPFQYQHQSPCVDIDDCDHLLDFLYHMTVPNHKELGIPTDVLHTTIPVTDIAGGSREKKAFANPGHLKQFLDYIWKIIKKAKWPLSKPMTLVTKLPWNMLSKLPIVEHLKEHAGKMVAKLHGEKKEKQEDGLITNSNPPVIEEITIPSVTNMAKAGIFFSPVHGTISEIRFDEKTSTLYLPVVHLDVNTEVYLRNLVAYEACVASGPLIMARYTELMNGIIDTEEDAQILMDCKIVYNHLRSEKEVADLWNGMSKCVKMTKVPFMDEAIEGVNKRYDRTWRVKLGKFMTKYVFGSWKFLTLLAAVFLLLLSMVQAVCSVYSCARVIRQLPELDQPPQ</sequence>
<organism evidence="2 3">
    <name type="scientific">Cynara cardunculus var. scolymus</name>
    <name type="common">Globe artichoke</name>
    <name type="synonym">Cynara scolymus</name>
    <dbReference type="NCBI Taxonomy" id="59895"/>
    <lineage>
        <taxon>Eukaryota</taxon>
        <taxon>Viridiplantae</taxon>
        <taxon>Streptophyta</taxon>
        <taxon>Embryophyta</taxon>
        <taxon>Tracheophyta</taxon>
        <taxon>Spermatophyta</taxon>
        <taxon>Magnoliopsida</taxon>
        <taxon>eudicotyledons</taxon>
        <taxon>Gunneridae</taxon>
        <taxon>Pentapetalae</taxon>
        <taxon>asterids</taxon>
        <taxon>campanulids</taxon>
        <taxon>Asterales</taxon>
        <taxon>Asteraceae</taxon>
        <taxon>Carduoideae</taxon>
        <taxon>Cardueae</taxon>
        <taxon>Carduinae</taxon>
        <taxon>Cynara</taxon>
    </lineage>
</organism>
<keyword evidence="1" id="KW-0472">Membrane</keyword>
<gene>
    <name evidence="2" type="ORF">Ccrd_023721</name>
</gene>
<dbReference type="PANTHER" id="PTHR31549:SF277">
    <property type="entry name" value="OS08G0167400 PROTEIN"/>
    <property type="match status" value="1"/>
</dbReference>
<dbReference type="PANTHER" id="PTHR31549">
    <property type="entry name" value="PROTEIN, PUTATIVE (DUF247)-RELATED-RELATED"/>
    <property type="match status" value="1"/>
</dbReference>
<evidence type="ECO:0000256" key="1">
    <source>
        <dbReference type="SAM" id="Phobius"/>
    </source>
</evidence>
<reference evidence="2 3" key="1">
    <citation type="journal article" date="2016" name="Sci. Rep.">
        <title>The genome sequence of the outbreeding globe artichoke constructed de novo incorporating a phase-aware low-pass sequencing strategy of F1 progeny.</title>
        <authorList>
            <person name="Scaglione D."/>
            <person name="Reyes-Chin-Wo S."/>
            <person name="Acquadro A."/>
            <person name="Froenicke L."/>
            <person name="Portis E."/>
            <person name="Beitel C."/>
            <person name="Tirone M."/>
            <person name="Mauro R."/>
            <person name="Lo Monaco A."/>
            <person name="Mauromicale G."/>
            <person name="Faccioli P."/>
            <person name="Cattivelli L."/>
            <person name="Rieseberg L."/>
            <person name="Michelmore R."/>
            <person name="Lanteri S."/>
        </authorList>
    </citation>
    <scope>NUCLEOTIDE SEQUENCE [LARGE SCALE GENOMIC DNA]</scope>
    <source>
        <strain evidence="2">2C</strain>
    </source>
</reference>
<keyword evidence="1" id="KW-1133">Transmembrane helix</keyword>
<accession>A0A103XWE5</accession>
<dbReference type="Gramene" id="KVH98056">
    <property type="protein sequence ID" value="KVH98056"/>
    <property type="gene ID" value="Ccrd_023721"/>
</dbReference>
<name>A0A103XWE5_CYNCS</name>